<dbReference type="InterPro" id="IPR024083">
    <property type="entry name" value="Fumarase/histidase_N"/>
</dbReference>
<dbReference type="NCBIfam" id="NF006871">
    <property type="entry name" value="PRK09367.1"/>
    <property type="match status" value="2"/>
</dbReference>
<dbReference type="Pfam" id="PF00221">
    <property type="entry name" value="Lyase_aromatic"/>
    <property type="match status" value="2"/>
</dbReference>
<evidence type="ECO:0000256" key="5">
    <source>
        <dbReference type="ARBA" id="ARBA00022808"/>
    </source>
</evidence>
<reference evidence="10" key="1">
    <citation type="submission" date="2020-08" db="EMBL/GenBank/DDBJ databases">
        <title>Chromosome-level assembly of Southern catfish (Silurus meridionalis) provides insights into visual adaptation to the nocturnal and benthic lifestyles.</title>
        <authorList>
            <person name="Zhang Y."/>
            <person name="Wang D."/>
            <person name="Peng Z."/>
        </authorList>
    </citation>
    <scope>NUCLEOTIDE SEQUENCE</scope>
    <source>
        <strain evidence="10">SWU-2019-XX</strain>
        <tissue evidence="10">Muscle</tissue>
    </source>
</reference>
<gene>
    <name evidence="10" type="ORF">HF521_007655</name>
</gene>
<dbReference type="InterPro" id="IPR001106">
    <property type="entry name" value="Aromatic_Lyase"/>
</dbReference>
<evidence type="ECO:0000256" key="3">
    <source>
        <dbReference type="ARBA" id="ARBA00012994"/>
    </source>
</evidence>
<dbReference type="Proteomes" id="UP000606274">
    <property type="component" value="Unassembled WGS sequence"/>
</dbReference>
<evidence type="ECO:0000313" key="11">
    <source>
        <dbReference type="Proteomes" id="UP000606274"/>
    </source>
</evidence>
<dbReference type="NCBIfam" id="TIGR01225">
    <property type="entry name" value="hutH"/>
    <property type="match status" value="1"/>
</dbReference>
<dbReference type="InterPro" id="IPR005921">
    <property type="entry name" value="HutH"/>
</dbReference>
<dbReference type="InterPro" id="IPR008948">
    <property type="entry name" value="L-Aspartase-like"/>
</dbReference>
<dbReference type="EC" id="4.3.1.3" evidence="3 9"/>
<evidence type="ECO:0000256" key="6">
    <source>
        <dbReference type="ARBA" id="ARBA00023239"/>
    </source>
</evidence>
<evidence type="ECO:0000256" key="1">
    <source>
        <dbReference type="ARBA" id="ARBA00005113"/>
    </source>
</evidence>
<evidence type="ECO:0000256" key="7">
    <source>
        <dbReference type="ARBA" id="ARBA00049269"/>
    </source>
</evidence>
<dbReference type="PANTHER" id="PTHR10362">
    <property type="entry name" value="HISTIDINE AMMONIA-LYASE"/>
    <property type="match status" value="1"/>
</dbReference>
<dbReference type="GO" id="GO:0006548">
    <property type="term" value="P:L-histidine catabolic process"/>
    <property type="evidence" value="ECO:0007669"/>
    <property type="project" value="InterPro"/>
</dbReference>
<evidence type="ECO:0000256" key="4">
    <source>
        <dbReference type="ARBA" id="ARBA00017271"/>
    </source>
</evidence>
<dbReference type="GO" id="GO:0004397">
    <property type="term" value="F:histidine ammonia-lyase activity"/>
    <property type="evidence" value="ECO:0007669"/>
    <property type="project" value="UniProtKB-EC"/>
</dbReference>
<keyword evidence="5 9" id="KW-0369">Histidine metabolism</keyword>
<dbReference type="PROSITE" id="PS00488">
    <property type="entry name" value="PAL_HISTIDASE"/>
    <property type="match status" value="2"/>
</dbReference>
<dbReference type="AlphaFoldDB" id="A0A8T0ALW4"/>
<dbReference type="SUPFAM" id="SSF48557">
    <property type="entry name" value="L-aspartase-like"/>
    <property type="match status" value="2"/>
</dbReference>
<keyword evidence="6 8" id="KW-0456">Lyase</keyword>
<comment type="pathway">
    <text evidence="1 9">Amino-acid degradation; L-histidine degradation into L-glutamate; N-formimidoyl-L-glutamate from L-histidine: step 1/3.</text>
</comment>
<dbReference type="Gene3D" id="1.10.275.10">
    <property type="entry name" value="Fumarase/aspartase (N-terminal domain)"/>
    <property type="match status" value="2"/>
</dbReference>
<accession>A0A8T0ALW4</accession>
<dbReference type="EMBL" id="JABFDY010000018">
    <property type="protein sequence ID" value="KAF7693902.1"/>
    <property type="molecule type" value="Genomic_DNA"/>
</dbReference>
<evidence type="ECO:0000256" key="8">
    <source>
        <dbReference type="RuleBase" id="RU003954"/>
    </source>
</evidence>
<evidence type="ECO:0000313" key="10">
    <source>
        <dbReference type="EMBL" id="KAF7693902.1"/>
    </source>
</evidence>
<dbReference type="GO" id="GO:0005737">
    <property type="term" value="C:cytoplasm"/>
    <property type="evidence" value="ECO:0007669"/>
    <property type="project" value="InterPro"/>
</dbReference>
<name>A0A8T0ALW4_SILME</name>
<evidence type="ECO:0000256" key="2">
    <source>
        <dbReference type="ARBA" id="ARBA00007238"/>
    </source>
</evidence>
<evidence type="ECO:0000256" key="9">
    <source>
        <dbReference type="RuleBase" id="RU004479"/>
    </source>
</evidence>
<comment type="similarity">
    <text evidence="2 8">Belongs to the PAL/histidase family.</text>
</comment>
<dbReference type="Gene3D" id="3.10.20.90">
    <property type="entry name" value="Phosphatidylinositol 3-kinase Catalytic Subunit, Chain A, domain 1"/>
    <property type="match status" value="1"/>
</dbReference>
<dbReference type="CDD" id="cd00332">
    <property type="entry name" value="PAL-HAL"/>
    <property type="match status" value="2"/>
</dbReference>
<sequence length="1119" mass="122069">MLQVNVRVRKEWVVVPCPDQSHSIRWLGVEALRLYAKAHPNDDITGEESFMIQRHLNGITLDLDDTLSSVLFADDKKNFELNGKSLTTADLMRLGDGVYKIKLSADAEIRVTGARELIKKIISEAKVVYGVNTGFGKFAQTVVGKDQLKELQENLIRSHSAGVGAPLNPERTRRLLALRINVLAKGHSGVSLKNLQKMVSAFNASCLSWVPEQGTVGASGDLAPLAHLALGLIGEGRMWSPQTGWTDSITVRLGFPTMHFPIQKNVTFDFHSQFSSSSSIQKVLTEHGLTPISLKPKEGLALINGTQLIASLGAEALERAAAITQQADVIAALTLETLKGTNKAFNIEIHAVRPHPGQILVAQRFRSLVHSDFFPSEITDENLYDRVQDAYTLRCCPQVHGVVNDTIAFVKNILNTELNSATDNPLVFPERGFTISGGNFHGEYPAKALDFLSIGVHELASISERRIERLCNPSLSNLPAFLVKEGGLNSGFMVAHCTAAALVSENKVLCHPASVDSLSTSAATEDHVSMGGWAARKALKVVEHVEQVLAIELLAACQALEFHRPLKTTAPLEKVYELVRSVVREDCKDIEKIQLKKQDEYISLDGKSLTTADLVSLGKDHYKIKLSAKAEERVIRAKDVIEKLISEKQVVYGVNTGFGKFAQTVVEEDQLKELQENLVRSTSAGVGPPLSPERTRMLLALRINILAKGYSGISLETLQKMVKAFNASCLSWVPEQGTVGASGDLAPLAHLALGLMGEGRMWSPQTGWTDAKTVLEVHGLTPISLKPKEGLSLINGTQFIASLGAEAVERAAAITRQADVIAALTLETLKGTNKAFDIDVHAVRPHPGQILVAQRFRSLLHSDFFPSEITDEKSYRGVQDAYTLRCCPQVHGVTNDTIAFVKNILNTELNSATDNPLVFPERGITISAGNFHGEYPAKALDFLAIGVHELASISERRIERLCNPSLSNLPAFLVKEGGINTGFMVVHCTAAALVSENKVLCHPASVDSLSTSAAIEDHVSMGGWAARKALKVVEHVEQGSGVPPTLKSTAPLEKVYELVRSVVRPWDKDRVMSFDVEAAHQLLLEGKVWEAVLPYMEQYKRSEHVYLSAANCASELILF</sequence>
<dbReference type="Gene3D" id="1.20.200.10">
    <property type="entry name" value="Fumarase/aspartase (Central domain)"/>
    <property type="match status" value="2"/>
</dbReference>
<comment type="catalytic activity">
    <reaction evidence="7 9">
        <text>L-histidine = trans-urocanate + NH4(+)</text>
        <dbReference type="Rhea" id="RHEA:21232"/>
        <dbReference type="ChEBI" id="CHEBI:17771"/>
        <dbReference type="ChEBI" id="CHEBI:28938"/>
        <dbReference type="ChEBI" id="CHEBI:57595"/>
        <dbReference type="EC" id="4.3.1.3"/>
    </reaction>
</comment>
<protein>
    <recommendedName>
        <fullName evidence="4 9">Histidine ammonia-lyase</fullName>
        <ecNumber evidence="3 9">4.3.1.3</ecNumber>
    </recommendedName>
</protein>
<dbReference type="FunFam" id="1.10.275.10:FF:000007">
    <property type="entry name" value="Histidine ammonia-lyase"/>
    <property type="match status" value="1"/>
</dbReference>
<dbReference type="FunFam" id="1.20.200.10:FF:000003">
    <property type="entry name" value="Histidine ammonia-lyase"/>
    <property type="match status" value="2"/>
</dbReference>
<proteinExistence type="inferred from homology"/>
<comment type="caution">
    <text evidence="10">The sequence shown here is derived from an EMBL/GenBank/DDBJ whole genome shotgun (WGS) entry which is preliminary data.</text>
</comment>
<keyword evidence="11" id="KW-1185">Reference proteome</keyword>
<dbReference type="InterPro" id="IPR022313">
    <property type="entry name" value="Phe/His_NH3-lyase_AS"/>
</dbReference>
<organism evidence="10 11">
    <name type="scientific">Silurus meridionalis</name>
    <name type="common">Southern catfish</name>
    <name type="synonym">Silurus soldatovi meridionalis</name>
    <dbReference type="NCBI Taxonomy" id="175797"/>
    <lineage>
        <taxon>Eukaryota</taxon>
        <taxon>Metazoa</taxon>
        <taxon>Chordata</taxon>
        <taxon>Craniata</taxon>
        <taxon>Vertebrata</taxon>
        <taxon>Euteleostomi</taxon>
        <taxon>Actinopterygii</taxon>
        <taxon>Neopterygii</taxon>
        <taxon>Teleostei</taxon>
        <taxon>Ostariophysi</taxon>
        <taxon>Siluriformes</taxon>
        <taxon>Siluridae</taxon>
        <taxon>Silurus</taxon>
    </lineage>
</organism>